<dbReference type="EMBL" id="BMLW01000027">
    <property type="protein sequence ID" value="GGP17178.1"/>
    <property type="molecule type" value="Genomic_DNA"/>
</dbReference>
<evidence type="ECO:0008006" key="3">
    <source>
        <dbReference type="Google" id="ProtNLM"/>
    </source>
</evidence>
<organism evidence="1 2">
    <name type="scientific">Oceanobacillus neutriphilus</name>
    <dbReference type="NCBI Taxonomy" id="531815"/>
    <lineage>
        <taxon>Bacteria</taxon>
        <taxon>Bacillati</taxon>
        <taxon>Bacillota</taxon>
        <taxon>Bacilli</taxon>
        <taxon>Bacillales</taxon>
        <taxon>Bacillaceae</taxon>
        <taxon>Oceanobacillus</taxon>
    </lineage>
</organism>
<reference evidence="2" key="1">
    <citation type="journal article" date="2019" name="Int. J. Syst. Evol. Microbiol.">
        <title>The Global Catalogue of Microorganisms (GCM) 10K type strain sequencing project: providing services to taxonomists for standard genome sequencing and annotation.</title>
        <authorList>
            <consortium name="The Broad Institute Genomics Platform"/>
            <consortium name="The Broad Institute Genome Sequencing Center for Infectious Disease"/>
            <person name="Wu L."/>
            <person name="Ma J."/>
        </authorList>
    </citation>
    <scope>NUCLEOTIDE SEQUENCE [LARGE SCALE GENOMIC DNA]</scope>
    <source>
        <strain evidence="2">CGMCC 1.7693</strain>
    </source>
</reference>
<evidence type="ECO:0000313" key="1">
    <source>
        <dbReference type="EMBL" id="GGP17178.1"/>
    </source>
</evidence>
<dbReference type="Proteomes" id="UP000641206">
    <property type="component" value="Unassembled WGS sequence"/>
</dbReference>
<protein>
    <recommendedName>
        <fullName evidence="3">YqaI-like protein</fullName>
    </recommendedName>
</protein>
<accession>A0ABQ2P3U2</accession>
<proteinExistence type="predicted"/>
<gene>
    <name evidence="1" type="ORF">GCM10011346_52070</name>
</gene>
<keyword evidence="2" id="KW-1185">Reference proteome</keyword>
<evidence type="ECO:0000313" key="2">
    <source>
        <dbReference type="Proteomes" id="UP000641206"/>
    </source>
</evidence>
<name>A0ABQ2P3U2_9BACI</name>
<sequence>MDHPAIERAMHTGYPYSERRQMFGEDGLANDVHVGDEILKFDGEFYRVEDLSVDAIEILEKHGADYEIAK</sequence>
<comment type="caution">
    <text evidence="1">The sequence shown here is derived from an EMBL/GenBank/DDBJ whole genome shotgun (WGS) entry which is preliminary data.</text>
</comment>